<proteinExistence type="predicted"/>
<protein>
    <recommendedName>
        <fullName evidence="1">HTH merR-type domain-containing protein</fullName>
    </recommendedName>
</protein>
<dbReference type="SUPFAM" id="SSF46955">
    <property type="entry name" value="Putative DNA-binding domain"/>
    <property type="match status" value="1"/>
</dbReference>
<evidence type="ECO:0000259" key="1">
    <source>
        <dbReference type="Pfam" id="PF00376"/>
    </source>
</evidence>
<dbReference type="InterPro" id="IPR000551">
    <property type="entry name" value="MerR-type_HTH_dom"/>
</dbReference>
<gene>
    <name evidence="2" type="ORF">AVDCRST_MAG22-1109</name>
</gene>
<dbReference type="InterPro" id="IPR009061">
    <property type="entry name" value="DNA-bd_dom_put_sf"/>
</dbReference>
<sequence>MDGVFHIGECAKQLDVTPQHLRMLEWQGRIPPARRDLNGRIYSKFDIALLKSMGVGSRPRKLKRAEEVLDA</sequence>
<dbReference type="Gene3D" id="1.10.1660.10">
    <property type="match status" value="1"/>
</dbReference>
<name>A0A6J4NZX3_9ACTN</name>
<dbReference type="AlphaFoldDB" id="A0A6J4NZX3"/>
<evidence type="ECO:0000313" key="2">
    <source>
        <dbReference type="EMBL" id="CAA9401289.1"/>
    </source>
</evidence>
<dbReference type="GO" id="GO:0006355">
    <property type="term" value="P:regulation of DNA-templated transcription"/>
    <property type="evidence" value="ECO:0007669"/>
    <property type="project" value="InterPro"/>
</dbReference>
<reference evidence="2" key="1">
    <citation type="submission" date="2020-02" db="EMBL/GenBank/DDBJ databases">
        <authorList>
            <person name="Meier V. D."/>
        </authorList>
    </citation>
    <scope>NUCLEOTIDE SEQUENCE</scope>
    <source>
        <strain evidence="2">AVDCRST_MAG22</strain>
    </source>
</reference>
<feature type="domain" description="HTH merR-type" evidence="1">
    <location>
        <begin position="7"/>
        <end position="40"/>
    </location>
</feature>
<accession>A0A6J4NZX3</accession>
<dbReference type="GO" id="GO:0003677">
    <property type="term" value="F:DNA binding"/>
    <property type="evidence" value="ECO:0007669"/>
    <property type="project" value="InterPro"/>
</dbReference>
<dbReference type="EMBL" id="CADCUV010000053">
    <property type="protein sequence ID" value="CAA9401289.1"/>
    <property type="molecule type" value="Genomic_DNA"/>
</dbReference>
<dbReference type="Pfam" id="PF00376">
    <property type="entry name" value="MerR"/>
    <property type="match status" value="1"/>
</dbReference>
<organism evidence="2">
    <name type="scientific">uncultured Rubrobacteraceae bacterium</name>
    <dbReference type="NCBI Taxonomy" id="349277"/>
    <lineage>
        <taxon>Bacteria</taxon>
        <taxon>Bacillati</taxon>
        <taxon>Actinomycetota</taxon>
        <taxon>Rubrobacteria</taxon>
        <taxon>Rubrobacterales</taxon>
        <taxon>Rubrobacteraceae</taxon>
        <taxon>environmental samples</taxon>
    </lineage>
</organism>